<protein>
    <recommendedName>
        <fullName evidence="2">AMP-dependent synthetase/ligase domain-containing protein</fullName>
    </recommendedName>
</protein>
<dbReference type="GO" id="GO:0006631">
    <property type="term" value="P:fatty acid metabolic process"/>
    <property type="evidence" value="ECO:0007669"/>
    <property type="project" value="TreeGrafter"/>
</dbReference>
<dbReference type="PANTHER" id="PTHR43201">
    <property type="entry name" value="ACYL-COA SYNTHETASE"/>
    <property type="match status" value="1"/>
</dbReference>
<gene>
    <name evidence="3" type="ORF">DW270_13125</name>
</gene>
<dbReference type="Gene3D" id="3.40.50.12780">
    <property type="entry name" value="N-terminal domain of ligase-like"/>
    <property type="match status" value="1"/>
</dbReference>
<dbReference type="SUPFAM" id="SSF56801">
    <property type="entry name" value="Acetyl-CoA synthetase-like"/>
    <property type="match status" value="1"/>
</dbReference>
<proteinExistence type="inferred from homology"/>
<evidence type="ECO:0000313" key="3">
    <source>
        <dbReference type="EMBL" id="RHG16554.1"/>
    </source>
</evidence>
<evidence type="ECO:0000259" key="2">
    <source>
        <dbReference type="Pfam" id="PF00501"/>
    </source>
</evidence>
<dbReference type="GO" id="GO:0031956">
    <property type="term" value="F:medium-chain fatty acid-CoA ligase activity"/>
    <property type="evidence" value="ECO:0007669"/>
    <property type="project" value="TreeGrafter"/>
</dbReference>
<reference evidence="3 4" key="1">
    <citation type="submission" date="2018-08" db="EMBL/GenBank/DDBJ databases">
        <title>A genome reference for cultivated species of the human gut microbiota.</title>
        <authorList>
            <person name="Zou Y."/>
            <person name="Xue W."/>
            <person name="Luo G."/>
        </authorList>
    </citation>
    <scope>NUCLEOTIDE SEQUENCE [LARGE SCALE GENOMIC DNA]</scope>
    <source>
        <strain evidence="3 4">AM22-7AC</strain>
    </source>
</reference>
<sequence length="437" mass="49422">MGKKIYYGGSLIESTSVSRNTRIFTKLLRRNNISEKNLIICKAHTQLDVYLQWIACIENNLLPIFVFSEFSKDNIVNWSNTLGIKAIVECKNGINEIYKLPSKINTSKFISEIETGSVIHLTSATTGTPKLVIRTKKQLDAELLRYSKYLDINEKDTILPIVPINHSFGFISGMLLSLKLNANLALPDVLLPRNVIQLSNNTKATMMLGVPYFYRKMLDVSNKYYLNNELRYIIASGGPMEEGLQREFKKRFGRKLLQQYGSTETGSLALGYSENDSKVVGTPIPGVKLKILKDQYGRPRLFVDTKDTIGGYVTENGIEWLGSEYETGDLADISSSDSIKLLGRYDDILIVDGKKVNKNYVISCIMKIEGITQADVFLEQNGTATELTCEYTGERKVSKIEFMEKCKNMLASFQIPKKFIYLKEMKPTSDKTWKTGF</sequence>
<dbReference type="Pfam" id="PF00501">
    <property type="entry name" value="AMP-binding"/>
    <property type="match status" value="1"/>
</dbReference>
<evidence type="ECO:0000256" key="1">
    <source>
        <dbReference type="ARBA" id="ARBA00006432"/>
    </source>
</evidence>
<organism evidence="3 4">
    <name type="scientific">Mediterraneibacter gnavus</name>
    <name type="common">Ruminococcus gnavus</name>
    <dbReference type="NCBI Taxonomy" id="33038"/>
    <lineage>
        <taxon>Bacteria</taxon>
        <taxon>Bacillati</taxon>
        <taxon>Bacillota</taxon>
        <taxon>Clostridia</taxon>
        <taxon>Lachnospirales</taxon>
        <taxon>Lachnospiraceae</taxon>
        <taxon>Mediterraneibacter</taxon>
    </lineage>
</organism>
<comment type="similarity">
    <text evidence="1">Belongs to the ATP-dependent AMP-binding enzyme family.</text>
</comment>
<dbReference type="PANTHER" id="PTHR43201:SF8">
    <property type="entry name" value="ACYL-COA SYNTHETASE FAMILY MEMBER 3"/>
    <property type="match status" value="1"/>
</dbReference>
<name>A0A414SBE7_MEDGN</name>
<dbReference type="Proteomes" id="UP000285697">
    <property type="component" value="Unassembled WGS sequence"/>
</dbReference>
<dbReference type="EMBL" id="QRIA01000021">
    <property type="protein sequence ID" value="RHG16554.1"/>
    <property type="molecule type" value="Genomic_DNA"/>
</dbReference>
<accession>A0A414SBE7</accession>
<comment type="caution">
    <text evidence="3">The sequence shown here is derived from an EMBL/GenBank/DDBJ whole genome shotgun (WGS) entry which is preliminary data.</text>
</comment>
<dbReference type="InterPro" id="IPR000873">
    <property type="entry name" value="AMP-dep_synth/lig_dom"/>
</dbReference>
<evidence type="ECO:0000313" key="4">
    <source>
        <dbReference type="Proteomes" id="UP000285697"/>
    </source>
</evidence>
<dbReference type="AlphaFoldDB" id="A0A414SBE7"/>
<feature type="domain" description="AMP-dependent synthetase/ligase" evidence="2">
    <location>
        <begin position="116"/>
        <end position="299"/>
    </location>
</feature>
<dbReference type="InterPro" id="IPR042099">
    <property type="entry name" value="ANL_N_sf"/>
</dbReference>
<dbReference type="RefSeq" id="WP_118263190.1">
    <property type="nucleotide sequence ID" value="NZ_JADMTD010000034.1"/>
</dbReference>